<gene>
    <name evidence="2" type="ORF">ILUMI_15340</name>
</gene>
<dbReference type="EMBL" id="VTPC01045675">
    <property type="protein sequence ID" value="KAF2890833.1"/>
    <property type="molecule type" value="Genomic_DNA"/>
</dbReference>
<accession>A0A8K0GA11</accession>
<dbReference type="InterPro" id="IPR012337">
    <property type="entry name" value="RNaseH-like_sf"/>
</dbReference>
<dbReference type="PANTHER" id="PTHR47331">
    <property type="entry name" value="PHD-TYPE DOMAIN-CONTAINING PROTEIN"/>
    <property type="match status" value="1"/>
</dbReference>
<organism evidence="2 3">
    <name type="scientific">Ignelater luminosus</name>
    <name type="common">Cucubano</name>
    <name type="synonym">Pyrophorus luminosus</name>
    <dbReference type="NCBI Taxonomy" id="2038154"/>
    <lineage>
        <taxon>Eukaryota</taxon>
        <taxon>Metazoa</taxon>
        <taxon>Ecdysozoa</taxon>
        <taxon>Arthropoda</taxon>
        <taxon>Hexapoda</taxon>
        <taxon>Insecta</taxon>
        <taxon>Pterygota</taxon>
        <taxon>Neoptera</taxon>
        <taxon>Endopterygota</taxon>
        <taxon>Coleoptera</taxon>
        <taxon>Polyphaga</taxon>
        <taxon>Elateriformia</taxon>
        <taxon>Elateroidea</taxon>
        <taxon>Elateridae</taxon>
        <taxon>Agrypninae</taxon>
        <taxon>Pyrophorini</taxon>
        <taxon>Ignelater</taxon>
    </lineage>
</organism>
<evidence type="ECO:0000313" key="2">
    <source>
        <dbReference type="EMBL" id="KAF2890833.1"/>
    </source>
</evidence>
<protein>
    <recommendedName>
        <fullName evidence="1">Integrase catalytic domain-containing protein</fullName>
    </recommendedName>
</protein>
<dbReference type="OrthoDB" id="7688043at2759"/>
<dbReference type="Gene3D" id="3.30.420.10">
    <property type="entry name" value="Ribonuclease H-like superfamily/Ribonuclease H"/>
    <property type="match status" value="1"/>
</dbReference>
<keyword evidence="3" id="KW-1185">Reference proteome</keyword>
<dbReference type="SUPFAM" id="SSF53098">
    <property type="entry name" value="Ribonuclease H-like"/>
    <property type="match status" value="1"/>
</dbReference>
<sequence>MYSDNATNEIRTNSKIILSATKDVVVQQFLLENKIEWKFVPPRAPHIAGLWERGVRNAKHHLKRVIGDANLTYENFVLTQIESVLNSRPLCSLSQDPNDLESLTPGHFLIGSPLTSWSTTQRRLENYRRFDIDGN</sequence>
<dbReference type="AlphaFoldDB" id="A0A8K0GA11"/>
<dbReference type="InterPro" id="IPR001584">
    <property type="entry name" value="Integrase_cat-core"/>
</dbReference>
<feature type="domain" description="Integrase catalytic" evidence="1">
    <location>
        <begin position="1"/>
        <end position="113"/>
    </location>
</feature>
<evidence type="ECO:0000313" key="3">
    <source>
        <dbReference type="Proteomes" id="UP000801492"/>
    </source>
</evidence>
<dbReference type="GO" id="GO:0015074">
    <property type="term" value="P:DNA integration"/>
    <property type="evidence" value="ECO:0007669"/>
    <property type="project" value="InterPro"/>
</dbReference>
<reference evidence="2" key="1">
    <citation type="submission" date="2019-08" db="EMBL/GenBank/DDBJ databases">
        <title>The genome of the North American firefly Photinus pyralis.</title>
        <authorList>
            <consortium name="Photinus pyralis genome working group"/>
            <person name="Fallon T.R."/>
            <person name="Sander Lower S.E."/>
            <person name="Weng J.-K."/>
        </authorList>
    </citation>
    <scope>NUCLEOTIDE SEQUENCE</scope>
    <source>
        <strain evidence="2">TRF0915ILg1</strain>
        <tissue evidence="2">Whole body</tissue>
    </source>
</reference>
<dbReference type="Proteomes" id="UP000801492">
    <property type="component" value="Unassembled WGS sequence"/>
</dbReference>
<dbReference type="GO" id="GO:0003676">
    <property type="term" value="F:nucleic acid binding"/>
    <property type="evidence" value="ECO:0007669"/>
    <property type="project" value="InterPro"/>
</dbReference>
<comment type="caution">
    <text evidence="2">The sequence shown here is derived from an EMBL/GenBank/DDBJ whole genome shotgun (WGS) entry which is preliminary data.</text>
</comment>
<evidence type="ECO:0000259" key="1">
    <source>
        <dbReference type="PROSITE" id="PS50994"/>
    </source>
</evidence>
<name>A0A8K0GA11_IGNLU</name>
<proteinExistence type="predicted"/>
<dbReference type="PROSITE" id="PS50994">
    <property type="entry name" value="INTEGRASE"/>
    <property type="match status" value="1"/>
</dbReference>
<dbReference type="InterPro" id="IPR036397">
    <property type="entry name" value="RNaseH_sf"/>
</dbReference>